<dbReference type="Gene3D" id="3.40.50.1110">
    <property type="entry name" value="SGNH hydrolase"/>
    <property type="match status" value="1"/>
</dbReference>
<comment type="caution">
    <text evidence="3">The sequence shown here is derived from an EMBL/GenBank/DDBJ whole genome shotgun (WGS) entry which is preliminary data.</text>
</comment>
<dbReference type="RefSeq" id="WP_122200114.1">
    <property type="nucleotide sequence ID" value="NZ_JBHSKC010000023.1"/>
</dbReference>
<evidence type="ECO:0000259" key="2">
    <source>
        <dbReference type="Pfam" id="PF13472"/>
    </source>
</evidence>
<keyword evidence="4" id="KW-1185">Reference proteome</keyword>
<feature type="domain" description="SGNH hydrolase-type esterase" evidence="2">
    <location>
        <begin position="12"/>
        <end position="187"/>
    </location>
</feature>
<gene>
    <name evidence="3" type="ORF">EBO15_42635</name>
</gene>
<evidence type="ECO:0000313" key="4">
    <source>
        <dbReference type="Proteomes" id="UP000282674"/>
    </source>
</evidence>
<evidence type="ECO:0000313" key="3">
    <source>
        <dbReference type="EMBL" id="RMI31146.1"/>
    </source>
</evidence>
<proteinExistence type="predicted"/>
<reference evidence="3 4" key="1">
    <citation type="submission" date="2018-10" db="EMBL/GenBank/DDBJ databases">
        <title>Isolation from soil.</title>
        <authorList>
            <person name="Hu J."/>
        </authorList>
    </citation>
    <scope>NUCLEOTIDE SEQUENCE [LARGE SCALE GENOMIC DNA]</scope>
    <source>
        <strain evidence="3 4">NEAU-Ht49</strain>
    </source>
</reference>
<name>A0A3M2L2H7_9ACTN</name>
<dbReference type="PANTHER" id="PTHR43784:SF2">
    <property type="entry name" value="GDSL-LIKE LIPASE_ACYLHYDROLASE, PUTATIVE (AFU_ORTHOLOGUE AFUA_2G00820)-RELATED"/>
    <property type="match status" value="1"/>
</dbReference>
<dbReference type="InterPro" id="IPR053140">
    <property type="entry name" value="GDSL_Rv0518-like"/>
</dbReference>
<dbReference type="AlphaFoldDB" id="A0A3M2L2H7"/>
<dbReference type="Proteomes" id="UP000282674">
    <property type="component" value="Unassembled WGS sequence"/>
</dbReference>
<dbReference type="Pfam" id="PF13472">
    <property type="entry name" value="Lipase_GDSL_2"/>
    <property type="match status" value="1"/>
</dbReference>
<dbReference type="InterPro" id="IPR013830">
    <property type="entry name" value="SGNH_hydro"/>
</dbReference>
<organism evidence="3 4">
    <name type="scientific">Actinomadura harenae</name>
    <dbReference type="NCBI Taxonomy" id="2483351"/>
    <lineage>
        <taxon>Bacteria</taxon>
        <taxon>Bacillati</taxon>
        <taxon>Actinomycetota</taxon>
        <taxon>Actinomycetes</taxon>
        <taxon>Streptosporangiales</taxon>
        <taxon>Thermomonosporaceae</taxon>
        <taxon>Actinomadura</taxon>
    </lineage>
</organism>
<dbReference type="OrthoDB" id="3465773at2"/>
<dbReference type="EMBL" id="RFFG01000215">
    <property type="protein sequence ID" value="RMI31146.1"/>
    <property type="molecule type" value="Genomic_DNA"/>
</dbReference>
<dbReference type="SUPFAM" id="SSF52266">
    <property type="entry name" value="SGNH hydrolase"/>
    <property type="match status" value="1"/>
</dbReference>
<feature type="region of interest" description="Disordered" evidence="1">
    <location>
        <begin position="241"/>
        <end position="273"/>
    </location>
</feature>
<accession>A0A3M2L2H7</accession>
<dbReference type="GO" id="GO:0016787">
    <property type="term" value="F:hydrolase activity"/>
    <property type="evidence" value="ECO:0007669"/>
    <property type="project" value="UniProtKB-KW"/>
</dbReference>
<dbReference type="CDD" id="cd01832">
    <property type="entry name" value="SGNH_hydrolase_like_1"/>
    <property type="match status" value="1"/>
</dbReference>
<keyword evidence="3" id="KW-0378">Hydrolase</keyword>
<dbReference type="InterPro" id="IPR036514">
    <property type="entry name" value="SGNH_hydro_sf"/>
</dbReference>
<sequence length="273" mass="30279">MSDADNIGTFVAIGDSFTEGLSDPVTGEDDVFRGWADRLAEHLASRDPGLRYANLAVRGKLLRQIAEEQVPRAVEMEPDLVTFCAGGNDIIRPGGDPDALAIEFDEAVRALRGTGARVVLFTGFDPQGLRSGKRIRGKAATYNMHLRAIADRRGCDVVDLWALMPVFNDPRAWFEDRLHLSSEGHRRLALRVAEVIGVDADGDWHEPWPPLDSADWLTQRREDVHWARTYLLPWIGRRATGRSSGDGRTAKRPDAVPLSPGRGRGTSHRSRVR</sequence>
<protein>
    <submittedName>
        <fullName evidence="3">SGNH/GDSL hydrolase family protein</fullName>
    </submittedName>
</protein>
<evidence type="ECO:0000256" key="1">
    <source>
        <dbReference type="SAM" id="MobiDB-lite"/>
    </source>
</evidence>
<dbReference type="PANTHER" id="PTHR43784">
    <property type="entry name" value="GDSL-LIKE LIPASE/ACYLHYDROLASE, PUTATIVE (AFU_ORTHOLOGUE AFUA_2G00820)-RELATED"/>
    <property type="match status" value="1"/>
</dbReference>